<sequence>MILMGLNLLTVALEAGADYLHNYALLMPLVKNELCRALLQLLDTEKLPVFAATNRVCFLLFEALRTSLKFQMESYFNKLKSIVTSEQVGGHTVQSMEEN</sequence>
<feature type="chain" id="PRO_5005656391" evidence="1">
    <location>
        <begin position="18"/>
        <end position="99"/>
    </location>
</feature>
<dbReference type="Pfam" id="PF12783">
    <property type="entry name" value="Sec7-like_HUS"/>
    <property type="match status" value="1"/>
</dbReference>
<organism evidence="3 4">
    <name type="scientific">Ascaris lumbricoides</name>
    <name type="common">Giant roundworm</name>
    <dbReference type="NCBI Taxonomy" id="6252"/>
    <lineage>
        <taxon>Eukaryota</taxon>
        <taxon>Metazoa</taxon>
        <taxon>Ecdysozoa</taxon>
        <taxon>Nematoda</taxon>
        <taxon>Chromadorea</taxon>
        <taxon>Rhabditida</taxon>
        <taxon>Spirurina</taxon>
        <taxon>Ascaridomorpha</taxon>
        <taxon>Ascaridoidea</taxon>
        <taxon>Ascarididae</taxon>
        <taxon>Ascaris</taxon>
    </lineage>
</organism>
<evidence type="ECO:0000313" key="4">
    <source>
        <dbReference type="WBParaSite" id="ALUE_0000119001-mRNA-1"/>
    </source>
</evidence>
<protein>
    <submittedName>
        <fullName evidence="4">Sec7_N domain-containing protein</fullName>
    </submittedName>
</protein>
<evidence type="ECO:0000313" key="3">
    <source>
        <dbReference type="Proteomes" id="UP000036681"/>
    </source>
</evidence>
<dbReference type="Proteomes" id="UP000036681">
    <property type="component" value="Unplaced"/>
</dbReference>
<proteinExistence type="predicted"/>
<dbReference type="InterPro" id="IPR032691">
    <property type="entry name" value="Mon2/Sec7/BIG1-like_HUS"/>
</dbReference>
<reference evidence="4" key="1">
    <citation type="submission" date="2017-02" db="UniProtKB">
        <authorList>
            <consortium name="WormBaseParasite"/>
        </authorList>
    </citation>
    <scope>IDENTIFICATION</scope>
</reference>
<evidence type="ECO:0000256" key="1">
    <source>
        <dbReference type="SAM" id="SignalP"/>
    </source>
</evidence>
<feature type="domain" description="Mon2/Sec7/BIG1-like HUS" evidence="2">
    <location>
        <begin position="2"/>
        <end position="86"/>
    </location>
</feature>
<name>A0A0M3HI45_ASCLU</name>
<feature type="signal peptide" evidence="1">
    <location>
        <begin position="1"/>
        <end position="17"/>
    </location>
</feature>
<keyword evidence="3" id="KW-1185">Reference proteome</keyword>
<dbReference type="AlphaFoldDB" id="A0A0M3HI45"/>
<accession>A0A0M3HI45</accession>
<dbReference type="WBParaSite" id="ALUE_0000119001-mRNA-1">
    <property type="protein sequence ID" value="ALUE_0000119001-mRNA-1"/>
    <property type="gene ID" value="ALUE_0000119001"/>
</dbReference>
<evidence type="ECO:0000259" key="2">
    <source>
        <dbReference type="Pfam" id="PF12783"/>
    </source>
</evidence>
<keyword evidence="1" id="KW-0732">Signal</keyword>